<evidence type="ECO:0000256" key="12">
    <source>
        <dbReference type="ARBA" id="ARBA00080511"/>
    </source>
</evidence>
<keyword evidence="3 13" id="KW-0521">NADP</keyword>
<keyword evidence="8 13" id="KW-1208">Phospholipid metabolism</keyword>
<dbReference type="InterPro" id="IPR008927">
    <property type="entry name" value="6-PGluconate_DH-like_C_sf"/>
</dbReference>
<dbReference type="EMBL" id="AP019367">
    <property type="protein sequence ID" value="BBH50215.1"/>
    <property type="molecule type" value="Genomic_DNA"/>
</dbReference>
<accession>A0A3G9KAP1</accession>
<dbReference type="PIRSF" id="PIRSF000114">
    <property type="entry name" value="Glycerol-3-P_dh"/>
    <property type="match status" value="1"/>
</dbReference>
<feature type="binding site" evidence="13">
    <location>
        <position position="280"/>
    </location>
    <ligand>
        <name>NADPH</name>
        <dbReference type="ChEBI" id="CHEBI:57783"/>
    </ligand>
</feature>
<feature type="binding site" evidence="13">
    <location>
        <position position="106"/>
    </location>
    <ligand>
        <name>sn-glycerol 3-phosphate</name>
        <dbReference type="ChEBI" id="CHEBI:57597"/>
    </ligand>
</feature>
<feature type="binding site" evidence="13">
    <location>
        <position position="139"/>
    </location>
    <ligand>
        <name>NADPH</name>
        <dbReference type="ChEBI" id="CHEBI:57783"/>
    </ligand>
</feature>
<sequence length="341" mass="35617">MTRVAVIGAGSWGTAVSALVAQNADEVVLWSHGSEGAKAINETHRNPRYLTDVELPANITATSDLSAASKGADAVVLATPSTHLRTISHELADTVGEELPVVVLTKGVEAGSGLLMSEVVADELGNERRVLALSGPNHAEEVSHGMFSCAVLASPDRKLAERMRPLVATPTFRVYVSEDIRGVETCGAVKNVIAIACGVCAGLGLGDNTLAAIMTRGIAEIGRVVAATGGQPMTCMGLAGMGDLVATCTSEHSRNRRFGEAFVRGTTLEQFERQTHMVVEGAHSATSVRELAQARGVEVPIVEGVWNLIHGGLSIEEVASSLRGRVPNTEFYGMGNGPASK</sequence>
<feature type="binding site" evidence="13">
    <location>
        <position position="243"/>
    </location>
    <ligand>
        <name>sn-glycerol 3-phosphate</name>
        <dbReference type="ChEBI" id="CHEBI:57597"/>
    </ligand>
</feature>
<dbReference type="AlphaFoldDB" id="A0A3G9KAP1"/>
<dbReference type="Pfam" id="PF01210">
    <property type="entry name" value="NAD_Gly3P_dh_N"/>
    <property type="match status" value="1"/>
</dbReference>
<dbReference type="SUPFAM" id="SSF48179">
    <property type="entry name" value="6-phosphogluconate dehydrogenase C-terminal domain-like"/>
    <property type="match status" value="1"/>
</dbReference>
<dbReference type="InterPro" id="IPR006168">
    <property type="entry name" value="G3P_DH_NAD-dep"/>
</dbReference>
<dbReference type="GO" id="GO:0046167">
    <property type="term" value="P:glycerol-3-phosphate biosynthetic process"/>
    <property type="evidence" value="ECO:0007669"/>
    <property type="project" value="UniProtKB-UniRule"/>
</dbReference>
<evidence type="ECO:0000256" key="14">
    <source>
        <dbReference type="PIRSR" id="PIRSR000114-1"/>
    </source>
</evidence>
<evidence type="ECO:0000259" key="19">
    <source>
        <dbReference type="Pfam" id="PF07479"/>
    </source>
</evidence>
<feature type="domain" description="Glycerol-3-phosphate dehydrogenase NAD-dependent C-terminal" evidence="19">
    <location>
        <begin position="179"/>
        <end position="318"/>
    </location>
</feature>
<evidence type="ECO:0000256" key="15">
    <source>
        <dbReference type="PIRSR" id="PIRSR000114-2"/>
    </source>
</evidence>
<dbReference type="GO" id="GO:0141153">
    <property type="term" value="F:glycerol-3-phosphate dehydrogenase (NADP+) activity"/>
    <property type="evidence" value="ECO:0007669"/>
    <property type="project" value="RHEA"/>
</dbReference>
<dbReference type="InterPro" id="IPR036291">
    <property type="entry name" value="NAD(P)-bd_dom_sf"/>
</dbReference>
<feature type="active site" description="Proton acceptor" evidence="13 14">
    <location>
        <position position="190"/>
    </location>
</feature>
<evidence type="ECO:0000256" key="3">
    <source>
        <dbReference type="ARBA" id="ARBA00022857"/>
    </source>
</evidence>
<evidence type="ECO:0000256" key="7">
    <source>
        <dbReference type="ARBA" id="ARBA00023209"/>
    </source>
</evidence>
<gene>
    <name evidence="13 20" type="primary">gpsA</name>
    <name evidence="20" type="ORF">Pcatena_08020</name>
</gene>
<evidence type="ECO:0000259" key="18">
    <source>
        <dbReference type="Pfam" id="PF01210"/>
    </source>
</evidence>
<evidence type="ECO:0000256" key="17">
    <source>
        <dbReference type="RuleBase" id="RU000437"/>
    </source>
</evidence>
<protein>
    <recommendedName>
        <fullName evidence="11 13">Glycerol-3-phosphate dehydrogenase [NAD(P)+]</fullName>
        <ecNumber evidence="10 13">1.1.1.94</ecNumber>
    </recommendedName>
    <alternativeName>
        <fullName evidence="13">NAD(P)(+)-dependent glycerol-3-phosphate dehydrogenase</fullName>
    </alternativeName>
    <alternativeName>
        <fullName evidence="12 13">NAD(P)H-dependent dihydroxyacetone-phosphate reductase</fullName>
    </alternativeName>
</protein>
<feature type="binding site" evidence="16">
    <location>
        <position position="139"/>
    </location>
    <ligand>
        <name>NAD(+)</name>
        <dbReference type="ChEBI" id="CHEBI:57540"/>
    </ligand>
</feature>
<comment type="pathway">
    <text evidence="13">Membrane lipid metabolism; glycerophospholipid metabolism.</text>
</comment>
<feature type="binding site" evidence="13">
    <location>
        <position position="190"/>
    </location>
    <ligand>
        <name>sn-glycerol 3-phosphate</name>
        <dbReference type="ChEBI" id="CHEBI:57597"/>
    </ligand>
</feature>
<comment type="catalytic activity">
    <reaction evidence="13">
        <text>sn-glycerol 3-phosphate + NAD(+) = dihydroxyacetone phosphate + NADH + H(+)</text>
        <dbReference type="Rhea" id="RHEA:11092"/>
        <dbReference type="ChEBI" id="CHEBI:15378"/>
        <dbReference type="ChEBI" id="CHEBI:57540"/>
        <dbReference type="ChEBI" id="CHEBI:57597"/>
        <dbReference type="ChEBI" id="CHEBI:57642"/>
        <dbReference type="ChEBI" id="CHEBI:57945"/>
        <dbReference type="EC" id="1.1.1.94"/>
    </reaction>
</comment>
<dbReference type="FunFam" id="3.40.50.720:FF:000019">
    <property type="entry name" value="Glycerol-3-phosphate dehydrogenase [NAD(P)+]"/>
    <property type="match status" value="1"/>
</dbReference>
<dbReference type="NCBIfam" id="NF000942">
    <property type="entry name" value="PRK00094.1-4"/>
    <property type="match status" value="1"/>
</dbReference>
<dbReference type="Gene3D" id="3.40.50.720">
    <property type="entry name" value="NAD(P)-binding Rossmann-like Domain"/>
    <property type="match status" value="1"/>
</dbReference>
<comment type="similarity">
    <text evidence="1 13 17">Belongs to the NAD-dependent glycerol-3-phosphate dehydrogenase family.</text>
</comment>
<comment type="subcellular location">
    <subcellularLocation>
        <location evidence="13">Cytoplasm</location>
    </subcellularLocation>
</comment>
<evidence type="ECO:0000256" key="5">
    <source>
        <dbReference type="ARBA" id="ARBA00023027"/>
    </source>
</evidence>
<organism evidence="20 21">
    <name type="scientific">Parolsenella catena</name>
    <dbReference type="NCBI Taxonomy" id="2003188"/>
    <lineage>
        <taxon>Bacteria</taxon>
        <taxon>Bacillati</taxon>
        <taxon>Actinomycetota</taxon>
        <taxon>Coriobacteriia</taxon>
        <taxon>Coriobacteriales</taxon>
        <taxon>Atopobiaceae</taxon>
        <taxon>Parolsenella</taxon>
    </lineage>
</organism>
<dbReference type="EC" id="1.1.1.94" evidence="10 13"/>
<keyword evidence="2 13" id="KW-0444">Lipid biosynthesis</keyword>
<feature type="binding site" evidence="13">
    <location>
        <position position="255"/>
    </location>
    <ligand>
        <name>sn-glycerol 3-phosphate</name>
        <dbReference type="ChEBI" id="CHEBI:57597"/>
    </ligand>
</feature>
<dbReference type="InterPro" id="IPR013328">
    <property type="entry name" value="6PGD_dom2"/>
</dbReference>
<feature type="binding site" evidence="13">
    <location>
        <position position="11"/>
    </location>
    <ligand>
        <name>NADPH</name>
        <dbReference type="ChEBI" id="CHEBI:57783"/>
    </ligand>
</feature>
<feature type="binding site" evidence="16">
    <location>
        <position position="254"/>
    </location>
    <ligand>
        <name>NAD(+)</name>
        <dbReference type="ChEBI" id="CHEBI:57540"/>
    </ligand>
</feature>
<feature type="binding site" evidence="15">
    <location>
        <begin position="254"/>
        <end position="255"/>
    </location>
    <ligand>
        <name>substrate</name>
    </ligand>
</feature>
<dbReference type="UniPathway" id="UPA00940"/>
<dbReference type="HAMAP" id="MF_00394">
    <property type="entry name" value="NAD_Glyc3P_dehydrog"/>
    <property type="match status" value="1"/>
</dbReference>
<keyword evidence="21" id="KW-1185">Reference proteome</keyword>
<keyword evidence="6 13" id="KW-0443">Lipid metabolism</keyword>
<comment type="function">
    <text evidence="13">Catalyzes the reduction of the glycolytic intermediate dihydroxyacetone phosphate (DHAP) to sn-glycerol 3-phosphate (G3P), the key precursor for phospholipid synthesis.</text>
</comment>
<feature type="binding site" evidence="13">
    <location>
        <position position="254"/>
    </location>
    <ligand>
        <name>NADPH</name>
        <dbReference type="ChEBI" id="CHEBI:57783"/>
    </ligand>
</feature>
<keyword evidence="7 13" id="KW-0594">Phospholipid biosynthesis</keyword>
<dbReference type="Pfam" id="PF07479">
    <property type="entry name" value="NAD_Gly3P_dh_C"/>
    <property type="match status" value="1"/>
</dbReference>
<evidence type="ECO:0000313" key="21">
    <source>
        <dbReference type="Proteomes" id="UP000273154"/>
    </source>
</evidence>
<evidence type="ECO:0000256" key="10">
    <source>
        <dbReference type="ARBA" id="ARBA00066687"/>
    </source>
</evidence>
<dbReference type="PRINTS" id="PR00077">
    <property type="entry name" value="GPDHDRGNASE"/>
</dbReference>
<keyword evidence="5 13" id="KW-0520">NAD</keyword>
<evidence type="ECO:0000256" key="11">
    <source>
        <dbReference type="ARBA" id="ARBA00069372"/>
    </source>
</evidence>
<dbReference type="SUPFAM" id="SSF51735">
    <property type="entry name" value="NAD(P)-binding Rossmann-fold domains"/>
    <property type="match status" value="1"/>
</dbReference>
<keyword evidence="13" id="KW-0547">Nucleotide-binding</keyword>
<dbReference type="GO" id="GO:0051287">
    <property type="term" value="F:NAD binding"/>
    <property type="evidence" value="ECO:0007669"/>
    <property type="project" value="InterPro"/>
</dbReference>
<feature type="binding site" evidence="13">
    <location>
        <position position="106"/>
    </location>
    <ligand>
        <name>NADPH</name>
        <dbReference type="ChEBI" id="CHEBI:57783"/>
    </ligand>
</feature>
<dbReference type="PANTHER" id="PTHR11728">
    <property type="entry name" value="GLYCEROL-3-PHOSPHATE DEHYDROGENASE"/>
    <property type="match status" value="1"/>
</dbReference>
<evidence type="ECO:0000256" key="6">
    <source>
        <dbReference type="ARBA" id="ARBA00023098"/>
    </source>
</evidence>
<comment type="caution">
    <text evidence="13">Lacks conserved residue(s) required for the propagation of feature annotation.</text>
</comment>
<evidence type="ECO:0000256" key="1">
    <source>
        <dbReference type="ARBA" id="ARBA00011009"/>
    </source>
</evidence>
<evidence type="ECO:0000256" key="4">
    <source>
        <dbReference type="ARBA" id="ARBA00023002"/>
    </source>
</evidence>
<dbReference type="Proteomes" id="UP000273154">
    <property type="component" value="Chromosome"/>
</dbReference>
<dbReference type="GO" id="GO:0046168">
    <property type="term" value="P:glycerol-3-phosphate catabolic process"/>
    <property type="evidence" value="ECO:0007669"/>
    <property type="project" value="InterPro"/>
</dbReference>
<feature type="binding site" evidence="13">
    <location>
        <position position="278"/>
    </location>
    <ligand>
        <name>NADPH</name>
        <dbReference type="ChEBI" id="CHEBI:57783"/>
    </ligand>
</feature>
<feature type="binding site" evidence="13">
    <location>
        <position position="253"/>
    </location>
    <ligand>
        <name>sn-glycerol 3-phosphate</name>
        <dbReference type="ChEBI" id="CHEBI:57597"/>
    </ligand>
</feature>
<comment type="catalytic activity">
    <reaction evidence="9">
        <text>sn-glycerol 3-phosphate + NADP(+) = dihydroxyacetone phosphate + NADPH + H(+)</text>
        <dbReference type="Rhea" id="RHEA:11096"/>
        <dbReference type="ChEBI" id="CHEBI:15378"/>
        <dbReference type="ChEBI" id="CHEBI:57597"/>
        <dbReference type="ChEBI" id="CHEBI:57642"/>
        <dbReference type="ChEBI" id="CHEBI:57783"/>
        <dbReference type="ChEBI" id="CHEBI:58349"/>
        <dbReference type="EC" id="1.1.1.94"/>
    </reaction>
    <physiologicalReaction direction="right-to-left" evidence="9">
        <dbReference type="Rhea" id="RHEA:11098"/>
    </physiologicalReaction>
</comment>
<dbReference type="GeneID" id="88848929"/>
<dbReference type="Gene3D" id="1.10.1040.10">
    <property type="entry name" value="N-(1-d-carboxylethyl)-l-norvaline Dehydrogenase, domain 2"/>
    <property type="match status" value="1"/>
</dbReference>
<dbReference type="PROSITE" id="PS00957">
    <property type="entry name" value="NAD_G3PDH"/>
    <property type="match status" value="1"/>
</dbReference>
<feature type="binding site" evidence="13">
    <location>
        <position position="32"/>
    </location>
    <ligand>
        <name>NADPH</name>
        <dbReference type="ChEBI" id="CHEBI:57783"/>
    </ligand>
</feature>
<dbReference type="GO" id="GO:0006650">
    <property type="term" value="P:glycerophospholipid metabolic process"/>
    <property type="evidence" value="ECO:0007669"/>
    <property type="project" value="UniProtKB-UniRule"/>
</dbReference>
<feature type="binding site" evidence="15">
    <location>
        <position position="106"/>
    </location>
    <ligand>
        <name>substrate</name>
    </ligand>
</feature>
<dbReference type="FunFam" id="1.10.1040.10:FF:000001">
    <property type="entry name" value="Glycerol-3-phosphate dehydrogenase [NAD(P)+]"/>
    <property type="match status" value="1"/>
</dbReference>
<dbReference type="NCBIfam" id="NF000940">
    <property type="entry name" value="PRK00094.1-2"/>
    <property type="match status" value="1"/>
</dbReference>
<evidence type="ECO:0000256" key="9">
    <source>
        <dbReference type="ARBA" id="ARBA00052716"/>
    </source>
</evidence>
<keyword evidence="13" id="KW-0963">Cytoplasm</keyword>
<reference evidence="21" key="1">
    <citation type="submission" date="2018-11" db="EMBL/GenBank/DDBJ databases">
        <title>Comparative genomics of Parolsenella catena and Libanicoccus massiliensis: Reclassification of Libanicoccus massiliensis as Parolsenella massiliensis comb. nov.</title>
        <authorList>
            <person name="Sakamoto M."/>
            <person name="Ikeyama N."/>
            <person name="Murakami T."/>
            <person name="Mori H."/>
            <person name="Yuki M."/>
            <person name="Ohkuma M."/>
        </authorList>
    </citation>
    <scope>NUCLEOTIDE SEQUENCE [LARGE SCALE GENOMIC DNA]</scope>
    <source>
        <strain evidence="21">JCM 31932</strain>
    </source>
</reference>
<feature type="binding site" evidence="16">
    <location>
        <begin position="8"/>
        <end position="13"/>
    </location>
    <ligand>
        <name>NAD(+)</name>
        <dbReference type="ChEBI" id="CHEBI:57540"/>
    </ligand>
</feature>
<keyword evidence="4 13" id="KW-0560">Oxidoreductase</keyword>
<feature type="binding site" evidence="13">
    <location>
        <position position="49"/>
    </location>
    <ligand>
        <name>NADPH</name>
        <dbReference type="ChEBI" id="CHEBI:57783"/>
    </ligand>
</feature>
<feature type="binding site" evidence="13">
    <location>
        <position position="135"/>
    </location>
    <ligand>
        <name>sn-glycerol 3-phosphate</name>
        <dbReference type="ChEBI" id="CHEBI:57597"/>
    </ligand>
</feature>
<dbReference type="GO" id="GO:0005975">
    <property type="term" value="P:carbohydrate metabolic process"/>
    <property type="evidence" value="ECO:0007669"/>
    <property type="project" value="InterPro"/>
</dbReference>
<evidence type="ECO:0000256" key="8">
    <source>
        <dbReference type="ARBA" id="ARBA00023264"/>
    </source>
</evidence>
<feature type="domain" description="Glycerol-3-phosphate dehydrogenase NAD-dependent N-terminal" evidence="18">
    <location>
        <begin position="4"/>
        <end position="159"/>
    </location>
</feature>
<dbReference type="InterPro" id="IPR006109">
    <property type="entry name" value="G3P_DH_NAD-dep_C"/>
</dbReference>
<evidence type="ECO:0000256" key="13">
    <source>
        <dbReference type="HAMAP-Rule" id="MF_00394"/>
    </source>
</evidence>
<feature type="binding site" evidence="13">
    <location>
        <position position="254"/>
    </location>
    <ligand>
        <name>sn-glycerol 3-phosphate</name>
        <dbReference type="ChEBI" id="CHEBI:57597"/>
    </ligand>
</feature>
<evidence type="ECO:0000256" key="16">
    <source>
        <dbReference type="PIRSR" id="PIRSR000114-3"/>
    </source>
</evidence>
<dbReference type="KEGG" id="pcat:Pcatena_08020"/>
<evidence type="ECO:0000313" key="20">
    <source>
        <dbReference type="EMBL" id="BBH50215.1"/>
    </source>
</evidence>
<dbReference type="RefSeq" id="WP_126421849.1">
    <property type="nucleotide sequence ID" value="NZ_AP019367.1"/>
</dbReference>
<dbReference type="GO" id="GO:0141152">
    <property type="term" value="F:glycerol-3-phosphate dehydrogenase (NAD+) activity"/>
    <property type="evidence" value="ECO:0007669"/>
    <property type="project" value="RHEA"/>
</dbReference>
<dbReference type="OrthoDB" id="9812273at2"/>
<name>A0A3G9KAP1_9ACTN</name>
<proteinExistence type="inferred from homology"/>
<feature type="binding site" evidence="13">
    <location>
        <position position="12"/>
    </location>
    <ligand>
        <name>NADPH</name>
        <dbReference type="ChEBI" id="CHEBI:57783"/>
    </ligand>
</feature>
<dbReference type="InterPro" id="IPR011128">
    <property type="entry name" value="G3P_DH_NAD-dep_N"/>
</dbReference>
<dbReference type="PANTHER" id="PTHR11728:SF1">
    <property type="entry name" value="GLYCEROL-3-PHOSPHATE DEHYDROGENASE [NAD(+)] 2, CHLOROPLASTIC"/>
    <property type="match status" value="1"/>
</dbReference>
<evidence type="ECO:0000256" key="2">
    <source>
        <dbReference type="ARBA" id="ARBA00022516"/>
    </source>
</evidence>
<dbReference type="GO" id="GO:0005829">
    <property type="term" value="C:cytosol"/>
    <property type="evidence" value="ECO:0007669"/>
    <property type="project" value="TreeGrafter"/>
</dbReference>
<dbReference type="GO" id="GO:0008654">
    <property type="term" value="P:phospholipid biosynthetic process"/>
    <property type="evidence" value="ECO:0007669"/>
    <property type="project" value="UniProtKB-KW"/>
</dbReference>